<evidence type="ECO:0000256" key="2">
    <source>
        <dbReference type="SAM" id="MobiDB-lite"/>
    </source>
</evidence>
<gene>
    <name evidence="3" type="ORF">BCR32DRAFT_296517</name>
</gene>
<protein>
    <submittedName>
        <fullName evidence="3">Uncharacterized protein</fullName>
    </submittedName>
</protein>
<organism evidence="3 4">
    <name type="scientific">Anaeromyces robustus</name>
    <dbReference type="NCBI Taxonomy" id="1754192"/>
    <lineage>
        <taxon>Eukaryota</taxon>
        <taxon>Fungi</taxon>
        <taxon>Fungi incertae sedis</taxon>
        <taxon>Chytridiomycota</taxon>
        <taxon>Chytridiomycota incertae sedis</taxon>
        <taxon>Neocallimastigomycetes</taxon>
        <taxon>Neocallimastigales</taxon>
        <taxon>Neocallimastigaceae</taxon>
        <taxon>Anaeromyces</taxon>
    </lineage>
</organism>
<sequence>MDDTTNYLNKLNDLEVINQKTKELEKIKTSILENSQKLEKDEALYHEIISEKNKLIKEKDILRKMLIEIQNDLNDLIKSEKEIKEANENTKNNLKILRKEYNPLKDTIDDLRAKQLLSRLPNLQEEIDKEMSIYLEKRRNRWIEAGIGNSEFNSESSLPDSPYSEPSSTTRVRHNSGSSVTGRKKSKRRKAAS</sequence>
<proteinExistence type="predicted"/>
<evidence type="ECO:0000313" key="3">
    <source>
        <dbReference type="EMBL" id="ORX76013.1"/>
    </source>
</evidence>
<dbReference type="GO" id="GO:0005634">
    <property type="term" value="C:nucleus"/>
    <property type="evidence" value="ECO:0007669"/>
    <property type="project" value="TreeGrafter"/>
</dbReference>
<dbReference type="OrthoDB" id="20865at2759"/>
<evidence type="ECO:0000256" key="1">
    <source>
        <dbReference type="SAM" id="Coils"/>
    </source>
</evidence>
<feature type="compositionally biased region" description="Basic residues" evidence="2">
    <location>
        <begin position="182"/>
        <end position="193"/>
    </location>
</feature>
<dbReference type="PANTHER" id="PTHR31058">
    <property type="entry name" value="ZINC FINGER C4H2 DOMAIN-CONTAINING PROTEIN"/>
    <property type="match status" value="1"/>
</dbReference>
<dbReference type="Pfam" id="PF10146">
    <property type="entry name" value="zf-C4H2"/>
    <property type="match status" value="1"/>
</dbReference>
<dbReference type="PANTHER" id="PTHR31058:SF2">
    <property type="entry name" value="ZINC FINGER C4H2 DOMAIN-CONTAINING PROTEIN"/>
    <property type="match status" value="1"/>
</dbReference>
<name>A0A1Y1WR45_9FUNG</name>
<reference evidence="3 4" key="1">
    <citation type="submission" date="2016-08" db="EMBL/GenBank/DDBJ databases">
        <title>A Parts List for Fungal Cellulosomes Revealed by Comparative Genomics.</title>
        <authorList>
            <consortium name="DOE Joint Genome Institute"/>
            <person name="Haitjema C.H."/>
            <person name="Gilmore S.P."/>
            <person name="Henske J.K."/>
            <person name="Solomon K.V."/>
            <person name="De Groot R."/>
            <person name="Kuo A."/>
            <person name="Mondo S.J."/>
            <person name="Salamov A.A."/>
            <person name="Labutti K."/>
            <person name="Zhao Z."/>
            <person name="Chiniquy J."/>
            <person name="Barry K."/>
            <person name="Brewer H.M."/>
            <person name="Purvine S.O."/>
            <person name="Wright A.T."/>
            <person name="Boxma B."/>
            <person name="Van Alen T."/>
            <person name="Hackstein J.H."/>
            <person name="Baker S.E."/>
            <person name="Grigoriev I.V."/>
            <person name="O'Malley M.A."/>
        </authorList>
    </citation>
    <scope>NUCLEOTIDE SEQUENCE [LARGE SCALE GENOMIC DNA]</scope>
    <source>
        <strain evidence="3 4">S4</strain>
    </source>
</reference>
<dbReference type="AlphaFoldDB" id="A0A1Y1WR45"/>
<comment type="caution">
    <text evidence="3">The sequence shown here is derived from an EMBL/GenBank/DDBJ whole genome shotgun (WGS) entry which is preliminary data.</text>
</comment>
<dbReference type="EMBL" id="MCFG01000323">
    <property type="protein sequence ID" value="ORX76013.1"/>
    <property type="molecule type" value="Genomic_DNA"/>
</dbReference>
<evidence type="ECO:0000313" key="4">
    <source>
        <dbReference type="Proteomes" id="UP000193944"/>
    </source>
</evidence>
<dbReference type="InterPro" id="IPR018482">
    <property type="entry name" value="Znf-C4H2"/>
</dbReference>
<feature type="compositionally biased region" description="Polar residues" evidence="2">
    <location>
        <begin position="151"/>
        <end position="181"/>
    </location>
</feature>
<feature type="region of interest" description="Disordered" evidence="2">
    <location>
        <begin position="151"/>
        <end position="193"/>
    </location>
</feature>
<reference evidence="3 4" key="2">
    <citation type="submission" date="2016-08" db="EMBL/GenBank/DDBJ databases">
        <title>Pervasive Adenine N6-methylation of Active Genes in Fungi.</title>
        <authorList>
            <consortium name="DOE Joint Genome Institute"/>
            <person name="Mondo S.J."/>
            <person name="Dannebaum R.O."/>
            <person name="Kuo R.C."/>
            <person name="Labutti K."/>
            <person name="Haridas S."/>
            <person name="Kuo A."/>
            <person name="Salamov A."/>
            <person name="Ahrendt S.R."/>
            <person name="Lipzen A."/>
            <person name="Sullivan W."/>
            <person name="Andreopoulos W.B."/>
            <person name="Clum A."/>
            <person name="Lindquist E."/>
            <person name="Daum C."/>
            <person name="Ramamoorthy G.K."/>
            <person name="Gryganskyi A."/>
            <person name="Culley D."/>
            <person name="Magnuson J.K."/>
            <person name="James T.Y."/>
            <person name="O'Malley M.A."/>
            <person name="Stajich J.E."/>
            <person name="Spatafora J.W."/>
            <person name="Visel A."/>
            <person name="Grigoriev I.V."/>
        </authorList>
    </citation>
    <scope>NUCLEOTIDE SEQUENCE [LARGE SCALE GENOMIC DNA]</scope>
    <source>
        <strain evidence="3 4">S4</strain>
    </source>
</reference>
<keyword evidence="4" id="KW-1185">Reference proteome</keyword>
<accession>A0A1Y1WR45</accession>
<feature type="coiled-coil region" evidence="1">
    <location>
        <begin position="52"/>
        <end position="114"/>
    </location>
</feature>
<keyword evidence="1" id="KW-0175">Coiled coil</keyword>
<dbReference type="Proteomes" id="UP000193944">
    <property type="component" value="Unassembled WGS sequence"/>
</dbReference>